<keyword evidence="7" id="KW-0793">Thylakoid</keyword>
<dbReference type="OrthoDB" id="6132182at2759"/>
<keyword evidence="16" id="KW-1185">Reference proteome</keyword>
<keyword evidence="3 9" id="KW-0479">Metal-binding</keyword>
<dbReference type="Pfam" id="PF12142">
    <property type="entry name" value="PPO1_DWL"/>
    <property type="match status" value="1"/>
</dbReference>
<comment type="subcellular location">
    <subcellularLocation>
        <location evidence="1">Plastid</location>
        <location evidence="1">Chloroplast thylakoid lumen</location>
    </subcellularLocation>
</comment>
<feature type="domain" description="Tyrosinase copper-binding" evidence="13">
    <location>
        <begin position="211"/>
        <end position="228"/>
    </location>
</feature>
<feature type="binding site" evidence="9">
    <location>
        <position position="346"/>
    </location>
    <ligand>
        <name>Cu cation</name>
        <dbReference type="ChEBI" id="CHEBI:23378"/>
        <label>B</label>
    </ligand>
</feature>
<evidence type="ECO:0000256" key="2">
    <source>
        <dbReference type="ARBA" id="ARBA00009928"/>
    </source>
</evidence>
<dbReference type="PROSITE" id="PS00498">
    <property type="entry name" value="TYROSINASE_2"/>
    <property type="match status" value="1"/>
</dbReference>
<feature type="disulfide bond" evidence="10">
    <location>
        <begin position="115"/>
        <end position="130"/>
    </location>
</feature>
<dbReference type="Pfam" id="PF12143">
    <property type="entry name" value="PPO1_KFDV"/>
    <property type="match status" value="1"/>
</dbReference>
<organism evidence="15 16">
    <name type="scientific">Parasponia andersonii</name>
    <name type="common">Sponia andersonii</name>
    <dbReference type="NCBI Taxonomy" id="3476"/>
    <lineage>
        <taxon>Eukaryota</taxon>
        <taxon>Viridiplantae</taxon>
        <taxon>Streptophyta</taxon>
        <taxon>Embryophyta</taxon>
        <taxon>Tracheophyta</taxon>
        <taxon>Spermatophyta</taxon>
        <taxon>Magnoliopsida</taxon>
        <taxon>eudicotyledons</taxon>
        <taxon>Gunneridae</taxon>
        <taxon>Pentapetalae</taxon>
        <taxon>rosids</taxon>
        <taxon>fabids</taxon>
        <taxon>Rosales</taxon>
        <taxon>Cannabaceae</taxon>
        <taxon>Parasponia</taxon>
    </lineage>
</organism>
<dbReference type="GO" id="GO:0009543">
    <property type="term" value="C:chloroplast thylakoid lumen"/>
    <property type="evidence" value="ECO:0007669"/>
    <property type="project" value="UniProtKB-SubCell"/>
</dbReference>
<dbReference type="PIRSF" id="PIRSF000290">
    <property type="entry name" value="PPO_plant"/>
    <property type="match status" value="1"/>
</dbReference>
<evidence type="ECO:0000256" key="11">
    <source>
        <dbReference type="PIRSR" id="PIRSR000290-3"/>
    </source>
</evidence>
<evidence type="ECO:0000256" key="1">
    <source>
        <dbReference type="ARBA" id="ARBA00004456"/>
    </source>
</evidence>
<evidence type="ECO:0000256" key="10">
    <source>
        <dbReference type="PIRSR" id="PIRSR000290-2"/>
    </source>
</evidence>
<dbReference type="PANTHER" id="PTHR11474:SF76">
    <property type="entry name" value="SHKT DOMAIN-CONTAINING PROTEIN"/>
    <property type="match status" value="1"/>
</dbReference>
<evidence type="ECO:0000256" key="8">
    <source>
        <dbReference type="ARBA" id="ARBA00023157"/>
    </source>
</evidence>
<protein>
    <submittedName>
        <fullName evidence="15">Polyphenol oxidase</fullName>
    </submittedName>
</protein>
<dbReference type="PROSITE" id="PS00497">
    <property type="entry name" value="TYROSINASE_1"/>
    <property type="match status" value="1"/>
</dbReference>
<reference evidence="16" key="1">
    <citation type="submission" date="2016-06" db="EMBL/GenBank/DDBJ databases">
        <title>Parallel loss of symbiosis genes in relatives of nitrogen-fixing non-legume Parasponia.</title>
        <authorList>
            <person name="Van Velzen R."/>
            <person name="Holmer R."/>
            <person name="Bu F."/>
            <person name="Rutten L."/>
            <person name="Van Zeijl A."/>
            <person name="Liu W."/>
            <person name="Santuari L."/>
            <person name="Cao Q."/>
            <person name="Sharma T."/>
            <person name="Shen D."/>
            <person name="Roswanjaya Y."/>
            <person name="Wardhani T."/>
            <person name="Kalhor M.S."/>
            <person name="Jansen J."/>
            <person name="Van den Hoogen J."/>
            <person name="Gungor B."/>
            <person name="Hartog M."/>
            <person name="Hontelez J."/>
            <person name="Verver J."/>
            <person name="Yang W.-C."/>
            <person name="Schijlen E."/>
            <person name="Repin R."/>
            <person name="Schilthuizen M."/>
            <person name="Schranz E."/>
            <person name="Heidstra R."/>
            <person name="Miyata K."/>
            <person name="Fedorova E."/>
            <person name="Kohlen W."/>
            <person name="Bisseling T."/>
            <person name="Smit S."/>
            <person name="Geurts R."/>
        </authorList>
    </citation>
    <scope>NUCLEOTIDE SEQUENCE [LARGE SCALE GENOMIC DNA]</scope>
    <source>
        <strain evidence="16">cv. WU1-14</strain>
    </source>
</reference>
<dbReference type="Pfam" id="PF00264">
    <property type="entry name" value="Tyrosinase"/>
    <property type="match status" value="1"/>
</dbReference>
<feature type="region of interest" description="Disordered" evidence="12">
    <location>
        <begin position="54"/>
        <end position="78"/>
    </location>
</feature>
<keyword evidence="6 9" id="KW-0186">Copper</keyword>
<accession>A0A2P5BPR9</accession>
<feature type="disulfide bond" evidence="10">
    <location>
        <begin position="129"/>
        <end position="191"/>
    </location>
</feature>
<feature type="binding site" evidence="9">
    <location>
        <position position="220"/>
    </location>
    <ligand>
        <name>Cu cation</name>
        <dbReference type="ChEBI" id="CHEBI:23378"/>
        <label>A</label>
    </ligand>
</feature>
<comment type="similarity">
    <text evidence="2">Belongs to the tyrosinase family.</text>
</comment>
<dbReference type="InterPro" id="IPR050316">
    <property type="entry name" value="Tyrosinase/Hemocyanin"/>
</dbReference>
<feature type="binding site" evidence="9">
    <location>
        <position position="376"/>
    </location>
    <ligand>
        <name>Cu cation</name>
        <dbReference type="ChEBI" id="CHEBI:23378"/>
        <label>B</label>
    </ligand>
</feature>
<evidence type="ECO:0000259" key="14">
    <source>
        <dbReference type="PROSITE" id="PS00498"/>
    </source>
</evidence>
<keyword evidence="8 10" id="KW-1015">Disulfide bond</keyword>
<dbReference type="EMBL" id="JXTB01000242">
    <property type="protein sequence ID" value="PON50734.1"/>
    <property type="molecule type" value="Genomic_DNA"/>
</dbReference>
<comment type="caution">
    <text evidence="15">The sequence shown here is derived from an EMBL/GenBank/DDBJ whole genome shotgun (WGS) entry which is preliminary data.</text>
</comment>
<name>A0A2P5BPR9_PARAD</name>
<keyword evidence="4" id="KW-0883">Thioether bond</keyword>
<dbReference type="InterPro" id="IPR008922">
    <property type="entry name" value="Di-copper_centre_dom_sf"/>
</dbReference>
<evidence type="ECO:0000313" key="16">
    <source>
        <dbReference type="Proteomes" id="UP000237105"/>
    </source>
</evidence>
<evidence type="ECO:0000256" key="6">
    <source>
        <dbReference type="ARBA" id="ARBA00023008"/>
    </source>
</evidence>
<dbReference type="GO" id="GO:0004097">
    <property type="term" value="F:catechol oxidase activity"/>
    <property type="evidence" value="ECO:0007669"/>
    <property type="project" value="InterPro"/>
</dbReference>
<feature type="compositionally biased region" description="Polar residues" evidence="12">
    <location>
        <begin position="54"/>
        <end position="74"/>
    </location>
</feature>
<evidence type="ECO:0000256" key="4">
    <source>
        <dbReference type="ARBA" id="ARBA00022784"/>
    </source>
</evidence>
<dbReference type="AlphaFoldDB" id="A0A2P5BPR9"/>
<evidence type="ECO:0000256" key="12">
    <source>
        <dbReference type="SAM" id="MobiDB-lite"/>
    </source>
</evidence>
<dbReference type="PRINTS" id="PR00092">
    <property type="entry name" value="TYROSINASE"/>
</dbReference>
<dbReference type="InterPro" id="IPR002227">
    <property type="entry name" value="Tyrosinase_Cu-bd"/>
</dbReference>
<feature type="domain" description="Tyrosinase copper-binding" evidence="14">
    <location>
        <begin position="369"/>
        <end position="380"/>
    </location>
</feature>
<evidence type="ECO:0000256" key="9">
    <source>
        <dbReference type="PIRSR" id="PIRSR000290-1"/>
    </source>
</evidence>
<gene>
    <name evidence="15" type="ORF">PanWU01x14_221060</name>
</gene>
<dbReference type="STRING" id="3476.A0A2P5BPR9"/>
<dbReference type="GO" id="GO:0046148">
    <property type="term" value="P:pigment biosynthetic process"/>
    <property type="evidence" value="ECO:0007669"/>
    <property type="project" value="InterPro"/>
</dbReference>
<dbReference type="PANTHER" id="PTHR11474">
    <property type="entry name" value="TYROSINASE FAMILY MEMBER"/>
    <property type="match status" value="1"/>
</dbReference>
<feature type="binding site" evidence="9">
    <location>
        <position position="211"/>
    </location>
    <ligand>
        <name>Cu cation</name>
        <dbReference type="ChEBI" id="CHEBI:23378"/>
        <label>A</label>
    </ligand>
</feature>
<evidence type="ECO:0000256" key="5">
    <source>
        <dbReference type="ARBA" id="ARBA00023002"/>
    </source>
</evidence>
<evidence type="ECO:0000256" key="7">
    <source>
        <dbReference type="ARBA" id="ARBA00023078"/>
    </source>
</evidence>
<dbReference type="InterPro" id="IPR022739">
    <property type="entry name" value="Polyphenol_oxidase_cen"/>
</dbReference>
<dbReference type="Proteomes" id="UP000237105">
    <property type="component" value="Unassembled WGS sequence"/>
</dbReference>
<dbReference type="SUPFAM" id="SSF48056">
    <property type="entry name" value="Di-copper centre-containing domain"/>
    <property type="match status" value="1"/>
</dbReference>
<dbReference type="InterPro" id="IPR022740">
    <property type="entry name" value="Polyphenol_oxidase_C"/>
</dbReference>
<dbReference type="FunFam" id="1.10.1280.10:FF:000007">
    <property type="entry name" value="Polyphenol oxidase, chloroplastic"/>
    <property type="match status" value="1"/>
</dbReference>
<dbReference type="GO" id="GO:0046872">
    <property type="term" value="F:metal ion binding"/>
    <property type="evidence" value="ECO:0007669"/>
    <property type="project" value="UniProtKB-KW"/>
</dbReference>
<evidence type="ECO:0000259" key="13">
    <source>
        <dbReference type="PROSITE" id="PS00497"/>
    </source>
</evidence>
<dbReference type="InterPro" id="IPR016213">
    <property type="entry name" value="Polyphenol_oxidase"/>
</dbReference>
<keyword evidence="5" id="KW-0560">Oxidoreductase</keyword>
<feature type="cross-link" description="2'-(S-cysteinyl)-histidine (Cys-His)" evidence="11">
    <location>
        <begin position="194"/>
        <end position="211"/>
    </location>
</feature>
<feature type="binding site" evidence="9">
    <location>
        <position position="342"/>
    </location>
    <ligand>
        <name>Cu cation</name>
        <dbReference type="ChEBI" id="CHEBI:23378"/>
        <label>B</label>
    </ligand>
</feature>
<comment type="cofactor">
    <cofactor evidence="9">
        <name>Cu(2+)</name>
        <dbReference type="ChEBI" id="CHEBI:29036"/>
    </cofactor>
    <text evidence="9">Binds 2 copper ions per subunit.</text>
</comment>
<dbReference type="Gene3D" id="1.10.1280.10">
    <property type="entry name" value="Di-copper center containing domain from catechol oxidase"/>
    <property type="match status" value="1"/>
</dbReference>
<feature type="binding site" evidence="9">
    <location>
        <position position="190"/>
    </location>
    <ligand>
        <name>Cu cation</name>
        <dbReference type="ChEBI" id="CHEBI:23378"/>
        <label>A</label>
    </ligand>
</feature>
<evidence type="ECO:0000313" key="15">
    <source>
        <dbReference type="EMBL" id="PON50734.1"/>
    </source>
</evidence>
<evidence type="ECO:0000256" key="3">
    <source>
        <dbReference type="ARBA" id="ARBA00022723"/>
    </source>
</evidence>
<proteinExistence type="inferred from homology"/>
<sequence>MASLSTTPPLTTGTATTASSSFSPFFNKNSHIPSTKNHKNKHYLVRRSLSCKATNNNNDLSSKNDVGSSSQTPQPKIDRRNVLLGLGGLYGMAGLREGDPFAFADPIAPPDISKCGAADLPAGADPVNCCPPFSSKIVDYKPPPVGRVRIRPAAHAVDSTYLAKFNKALQLMRALPGDDPRSFKQQANIHCAYCDGAYEQVGFPNLDIQVHNSWLFFPFHRWYLYFYERILGKLIEDPTFAMPFWNWDAPAGMQMPAIYANPSSALYDPLRNKNHQPPTMIDLDFNGQDESTSDQAQINANLAIMYRQVVSNGRSPRLYLGAPYRAGDPTDPGAGSLENIPHGPVHIWAGDQTQPNWEDMGNFYSAGRDPIFYAHHSNVDRMWSVWKSLGGRRQDFTDRDWLDAAFLFYDENAQLVRVKVRDCLDSRKLGYEYQNVDIPWLNTRPTPRRSPLSRVKSTLGRIGVPVAHGDELPKVTFPVKLDKTVKVLVARPKKKKRSKKEKEAADEILVIEGIEYNRDVPVKFDVFINDEDDAPTGPDKSEFAGSYVSVPHKHKSKSKINTRLNLGITDLLEDLDAEDDEHVVVTLVPKIGIGEVTIGSLKIEYDT</sequence>